<evidence type="ECO:0000313" key="2">
    <source>
        <dbReference type="EMBL" id="MDY8108777.1"/>
    </source>
</evidence>
<dbReference type="InterPro" id="IPR021698">
    <property type="entry name" value="DUF3280"/>
</dbReference>
<name>A0ABU5I0X9_9HYPH</name>
<organism evidence="2 3">
    <name type="scientific">Fulvimarina uroteuthidis</name>
    <dbReference type="NCBI Taxonomy" id="3098149"/>
    <lineage>
        <taxon>Bacteria</taxon>
        <taxon>Pseudomonadati</taxon>
        <taxon>Pseudomonadota</taxon>
        <taxon>Alphaproteobacteria</taxon>
        <taxon>Hyphomicrobiales</taxon>
        <taxon>Aurantimonadaceae</taxon>
        <taxon>Fulvimarina</taxon>
    </lineage>
</organism>
<dbReference type="Proteomes" id="UP001294412">
    <property type="component" value="Unassembled WGS sequence"/>
</dbReference>
<keyword evidence="1" id="KW-0732">Signal</keyword>
<feature type="chain" id="PRO_5046866111" evidence="1">
    <location>
        <begin position="25"/>
        <end position="180"/>
    </location>
</feature>
<keyword evidence="3" id="KW-1185">Reference proteome</keyword>
<protein>
    <submittedName>
        <fullName evidence="2">DUF2380 domain-containing protein</fullName>
    </submittedName>
</protein>
<dbReference type="Pfam" id="PF11684">
    <property type="entry name" value="DUF3280"/>
    <property type="match status" value="1"/>
</dbReference>
<feature type="signal peptide" evidence="1">
    <location>
        <begin position="1"/>
        <end position="24"/>
    </location>
</feature>
<sequence>MKTRASAWSIAAALAIAVAGQGGAAGAAEPMKLTVIGFDYSDSSGEPRDQTEEHEQRIKAFSEWLARDISRDERFEIVHLPCVERHNCTRETALAEDILSEARTAGADYLVFGGIHKMSTLVGGGRIDVLDVKEDRLVIDRVISFRGDNDAAFERAAEFAAKDIVKTLTNGDAAQARGAR</sequence>
<dbReference type="EMBL" id="JAXLPB010000002">
    <property type="protein sequence ID" value="MDY8108777.1"/>
    <property type="molecule type" value="Genomic_DNA"/>
</dbReference>
<evidence type="ECO:0000256" key="1">
    <source>
        <dbReference type="SAM" id="SignalP"/>
    </source>
</evidence>
<evidence type="ECO:0000313" key="3">
    <source>
        <dbReference type="Proteomes" id="UP001294412"/>
    </source>
</evidence>
<proteinExistence type="predicted"/>
<comment type="caution">
    <text evidence="2">The sequence shown here is derived from an EMBL/GenBank/DDBJ whole genome shotgun (WGS) entry which is preliminary data.</text>
</comment>
<accession>A0ABU5I0X9</accession>
<dbReference type="RefSeq" id="WP_322186249.1">
    <property type="nucleotide sequence ID" value="NZ_JAXLPB010000002.1"/>
</dbReference>
<gene>
    <name evidence="2" type="ORF">U0C82_06415</name>
</gene>
<reference evidence="2 3" key="1">
    <citation type="submission" date="2023-12" db="EMBL/GenBank/DDBJ databases">
        <title>Description of Novel Strain Fulvimarina sp. 2208YS6-2-32 isolated from Uroteuthis (Photololigo) edulis.</title>
        <authorList>
            <person name="Park J.-S."/>
        </authorList>
    </citation>
    <scope>NUCLEOTIDE SEQUENCE [LARGE SCALE GENOMIC DNA]</scope>
    <source>
        <strain evidence="2 3">2208YS6-2-32</strain>
    </source>
</reference>